<dbReference type="AlphaFoldDB" id="A0A8R1X0F1"/>
<dbReference type="SUPFAM" id="SSF52540">
    <property type="entry name" value="P-loop containing nucleoside triphosphate hydrolases"/>
    <property type="match status" value="1"/>
</dbReference>
<keyword evidence="2" id="KW-1185">Reference proteome</keyword>
<reference evidence="2" key="1">
    <citation type="submission" date="2010-06" db="EMBL/GenBank/DDBJ databases">
        <authorList>
            <person name="Jiang H."/>
            <person name="Abraham K."/>
            <person name="Ali S."/>
            <person name="Alsbrooks S.L."/>
            <person name="Anim B.N."/>
            <person name="Anosike U.S."/>
            <person name="Attaway T."/>
            <person name="Bandaranaike D.P."/>
            <person name="Battles P.K."/>
            <person name="Bell S.N."/>
            <person name="Bell A.V."/>
            <person name="Beltran B."/>
            <person name="Bickham C."/>
            <person name="Bustamante Y."/>
            <person name="Caleb T."/>
            <person name="Canada A."/>
            <person name="Cardenas V."/>
            <person name="Carter K."/>
            <person name="Chacko J."/>
            <person name="Chandrabose M.N."/>
            <person name="Chavez D."/>
            <person name="Chavez A."/>
            <person name="Chen L."/>
            <person name="Chu H.-S."/>
            <person name="Claassen K.J."/>
            <person name="Cockrell R."/>
            <person name="Collins M."/>
            <person name="Cooper J.A."/>
            <person name="Cree A."/>
            <person name="Curry S.M."/>
            <person name="Da Y."/>
            <person name="Dao M.D."/>
            <person name="Das B."/>
            <person name="Davila M.-L."/>
            <person name="Davy-Carroll L."/>
            <person name="Denson S."/>
            <person name="Dinh H."/>
            <person name="Ebong V.E."/>
            <person name="Edwards J.R."/>
            <person name="Egan A."/>
            <person name="El-Daye J."/>
            <person name="Escobedo L."/>
            <person name="Fernandez S."/>
            <person name="Fernando P.R."/>
            <person name="Flagg N."/>
            <person name="Forbes L.D."/>
            <person name="Fowler R.G."/>
            <person name="Fu Q."/>
            <person name="Gabisi R.A."/>
            <person name="Ganer J."/>
            <person name="Garbino Pronczuk A."/>
            <person name="Garcia R.M."/>
            <person name="Garner T."/>
            <person name="Garrett T.E."/>
            <person name="Gonzalez D.A."/>
            <person name="Hamid H."/>
            <person name="Hawkins E.S."/>
            <person name="Hirani K."/>
            <person name="Hogues M.E."/>
            <person name="Hollins B."/>
            <person name="Hsiao C.-H."/>
            <person name="Jabil R."/>
            <person name="James M.L."/>
            <person name="Jhangiani S.N."/>
            <person name="Johnson B."/>
            <person name="Johnson Q."/>
            <person name="Joshi V."/>
            <person name="Kalu J.B."/>
            <person name="Kam C."/>
            <person name="Kashfia A."/>
            <person name="Keebler J."/>
            <person name="Kisamo H."/>
            <person name="Kovar C.L."/>
            <person name="Lago L.A."/>
            <person name="Lai C.-Y."/>
            <person name="Laidlaw J."/>
            <person name="Lara F."/>
            <person name="Le T.-K."/>
            <person name="Lee S.L."/>
            <person name="Legall F.H."/>
            <person name="Lemon S.J."/>
            <person name="Lewis L.R."/>
            <person name="Li B."/>
            <person name="Liu Y."/>
            <person name="Liu Y.-S."/>
            <person name="Lopez J."/>
            <person name="Lozado R.J."/>
            <person name="Lu J."/>
            <person name="Madu R.C."/>
            <person name="Maheshwari M."/>
            <person name="Maheshwari R."/>
            <person name="Malloy K."/>
            <person name="Martinez E."/>
            <person name="Mathew T."/>
            <person name="Mercado I.C."/>
            <person name="Mercado C."/>
            <person name="Meyer B."/>
            <person name="Montgomery K."/>
            <person name="Morgan M.B."/>
            <person name="Munidasa M."/>
            <person name="Nazareth L.V."/>
            <person name="Nelson J."/>
            <person name="Ng B.M."/>
            <person name="Nguyen N.B."/>
            <person name="Nguyen P.Q."/>
            <person name="Nguyen T."/>
            <person name="Obregon M."/>
            <person name="Okwuonu G.O."/>
            <person name="Onwere C.G."/>
            <person name="Orozco G."/>
            <person name="Parra A."/>
            <person name="Patel S."/>
            <person name="Patil S."/>
            <person name="Perez A."/>
            <person name="Perez Y."/>
            <person name="Pham C."/>
            <person name="Primus E.L."/>
            <person name="Pu L.-L."/>
            <person name="Puazo M."/>
            <person name="Qin X."/>
            <person name="Quiroz J.B."/>
            <person name="Reese J."/>
            <person name="Richards S."/>
            <person name="Rives C.M."/>
            <person name="Robberts R."/>
            <person name="Ruiz S.J."/>
            <person name="Ruiz M.J."/>
            <person name="Santibanez J."/>
            <person name="Schneider B.W."/>
            <person name="Sisson I."/>
            <person name="Smith M."/>
            <person name="Sodergren E."/>
            <person name="Song X.-Z."/>
            <person name="Song B.B."/>
            <person name="Summersgill H."/>
            <person name="Thelus R."/>
            <person name="Thornton R.D."/>
            <person name="Trejos Z.Y."/>
            <person name="Usmani K."/>
            <person name="Vattathil S."/>
            <person name="Villasana D."/>
            <person name="Walker D.L."/>
            <person name="Wang S."/>
            <person name="Wang K."/>
            <person name="White C.S."/>
            <person name="Williams A.C."/>
            <person name="Williamson J."/>
            <person name="Wilson K."/>
            <person name="Woghiren I.O."/>
            <person name="Woodworth J.R."/>
            <person name="Worley K.C."/>
            <person name="Wright R.A."/>
            <person name="Wu W."/>
            <person name="Young L."/>
            <person name="Zhang L."/>
            <person name="Zhang J."/>
            <person name="Zhu Y."/>
            <person name="Muzny D.M."/>
            <person name="Weinstock G."/>
            <person name="Gibbs R.A."/>
        </authorList>
    </citation>
    <scope>NUCLEOTIDE SEQUENCE [LARGE SCALE GENOMIC DNA]</scope>
    <source>
        <strain evidence="2">LSR1</strain>
    </source>
</reference>
<dbReference type="OrthoDB" id="6615313at2759"/>
<accession>A0A8R1X0F1</accession>
<evidence type="ECO:0000313" key="2">
    <source>
        <dbReference type="Proteomes" id="UP000007819"/>
    </source>
</evidence>
<dbReference type="Gene3D" id="3.40.50.300">
    <property type="entry name" value="P-loop containing nucleotide triphosphate hydrolases"/>
    <property type="match status" value="1"/>
</dbReference>
<organism evidence="1 2">
    <name type="scientific">Acyrthosiphon pisum</name>
    <name type="common">Pea aphid</name>
    <dbReference type="NCBI Taxonomy" id="7029"/>
    <lineage>
        <taxon>Eukaryota</taxon>
        <taxon>Metazoa</taxon>
        <taxon>Ecdysozoa</taxon>
        <taxon>Arthropoda</taxon>
        <taxon>Hexapoda</taxon>
        <taxon>Insecta</taxon>
        <taxon>Pterygota</taxon>
        <taxon>Neoptera</taxon>
        <taxon>Paraneoptera</taxon>
        <taxon>Hemiptera</taxon>
        <taxon>Sternorrhyncha</taxon>
        <taxon>Aphidomorpha</taxon>
        <taxon>Aphidoidea</taxon>
        <taxon>Aphididae</taxon>
        <taxon>Macrosiphini</taxon>
        <taxon>Acyrthosiphon</taxon>
    </lineage>
</organism>
<sequence length="481" mass="54774">MSSAIADMQCVLGANNKYFIKEFSIVDTETWASQHWIFKNSKSKQDNKSRKTNKWLEHNYHKLTVEYGDIEYEKLSRILNSLKFSCIYVKGDQKKQLLTEFIPHVALINIEDLGCPRLDQICDDETLPCCIFHMEFNPKQCTFFNTFTTKGFINARYVSPPEAVWRLFSYELHKPSHRVIRLPVHLEDYHTVYFAPGQELERVQNAALARTRLTAFFSLNETDPEARQYLYHEIPMHYTWGERDRRWNRRRRVMPNETLSRMYAVNPLDRERFLLRLLLLHRRGPQSFRDMRTVDGIVYPTYAAAAVALGLLEDDQALLACMTVRGRGHSRTAALPTGDDPAVLLRDEDRARAACLDAIGRLLQGHGKTLADYGLPNPDVALLEEDAGGDVYAFVDAVVRWTLQLDNLNDEQRAVYDRVMAAVDDNRDVPKLFYVDGPGGTGKTTLSQLEINNGRGTTPVLIYTGALLAVSTGACTGICLG</sequence>
<dbReference type="PANTHER" id="PTHR10492">
    <property type="match status" value="1"/>
</dbReference>
<name>A0A8R1X0F1_ACYPI</name>
<dbReference type="KEGG" id="api:103307897"/>
<dbReference type="Proteomes" id="UP000007819">
    <property type="component" value="Unassembled WGS sequence"/>
</dbReference>
<dbReference type="PANTHER" id="PTHR10492:SF57">
    <property type="entry name" value="ATP-DEPENDENT DNA HELICASE"/>
    <property type="match status" value="1"/>
</dbReference>
<dbReference type="RefSeq" id="XP_008178570.1">
    <property type="nucleotide sequence ID" value="XM_008180348.1"/>
</dbReference>
<reference evidence="1" key="2">
    <citation type="submission" date="2022-06" db="UniProtKB">
        <authorList>
            <consortium name="EnsemblMetazoa"/>
        </authorList>
    </citation>
    <scope>IDENTIFICATION</scope>
</reference>
<dbReference type="EnsemblMetazoa" id="XM_008180348.1">
    <property type="protein sequence ID" value="XP_008178570.1"/>
    <property type="gene ID" value="LOC103307897"/>
</dbReference>
<evidence type="ECO:0008006" key="3">
    <source>
        <dbReference type="Google" id="ProtNLM"/>
    </source>
</evidence>
<proteinExistence type="predicted"/>
<dbReference type="GeneID" id="103307897"/>
<protein>
    <recommendedName>
        <fullName evidence="3">ATP-dependent DNA helicase</fullName>
    </recommendedName>
</protein>
<evidence type="ECO:0000313" key="1">
    <source>
        <dbReference type="EnsemblMetazoa" id="XP_008178570.1"/>
    </source>
</evidence>
<dbReference type="InterPro" id="IPR027417">
    <property type="entry name" value="P-loop_NTPase"/>
</dbReference>